<sequence length="348" mass="37954">MDETMIQAICNLQDTEEKAVLATIIRTEGSTPRERGTHMLIMGNGPAIGTIGGGTAENLIFTRALALMTVDNEGQGLGQGRGEVHRIVINQETGMSKLSVCGANMEILLEPIQGKGFWQFVLNLQMSEKDVVMVTSLVPPYTKSIFDTKGNVLWGLPQTGLELSAEKLVNIFSSMQADVLEISEESSWLVEPVLKTTRLLILGAGHVAREIAYYAKPLDFQVTVIDDRAVYALPEFFPGAHAVICSDFETGITNYRPNGDTYVVIVTWSHRTDENCLKDVLNFSAKYVGMLGSTKKVATIVKHLQEEGYTAQNLARLKAPIGLAIGAQTPSEIAISILAEIISVRRAK</sequence>
<dbReference type="InterPro" id="IPR027051">
    <property type="entry name" value="XdhC_Rossmann_dom"/>
</dbReference>
<dbReference type="InterPro" id="IPR052698">
    <property type="entry name" value="MoCofactor_Util/Proc"/>
</dbReference>
<keyword evidence="4" id="KW-1185">Reference proteome</keyword>
<dbReference type="Proteomes" id="UP000298460">
    <property type="component" value="Unassembled WGS sequence"/>
</dbReference>
<dbReference type="AlphaFoldDB" id="A0A4Z0R722"/>
<dbReference type="Pfam" id="PF13478">
    <property type="entry name" value="XdhC_C"/>
    <property type="match status" value="1"/>
</dbReference>
<dbReference type="PANTHER" id="PTHR30388">
    <property type="entry name" value="ALDEHYDE OXIDOREDUCTASE MOLYBDENUM COFACTOR ASSEMBLY PROTEIN"/>
    <property type="match status" value="1"/>
</dbReference>
<feature type="domain" description="XdhC Rossmann" evidence="2">
    <location>
        <begin position="199"/>
        <end position="341"/>
    </location>
</feature>
<organism evidence="3 4">
    <name type="scientific">Desulfosporosinus fructosivorans</name>
    <dbReference type="NCBI Taxonomy" id="2018669"/>
    <lineage>
        <taxon>Bacteria</taxon>
        <taxon>Bacillati</taxon>
        <taxon>Bacillota</taxon>
        <taxon>Clostridia</taxon>
        <taxon>Eubacteriales</taxon>
        <taxon>Desulfitobacteriaceae</taxon>
        <taxon>Desulfosporosinus</taxon>
    </lineage>
</organism>
<evidence type="ECO:0000313" key="3">
    <source>
        <dbReference type="EMBL" id="TGE38129.1"/>
    </source>
</evidence>
<dbReference type="OrthoDB" id="9773039at2"/>
<reference evidence="3 4" key="1">
    <citation type="submission" date="2019-03" db="EMBL/GenBank/DDBJ databases">
        <title>Draft Genome Sequence of Desulfosporosinus fructosivorans Strain 63.6F, Isolated from Marine Sediment in the Baltic Sea.</title>
        <authorList>
            <person name="Hausmann B."/>
            <person name="Vandieken V."/>
            <person name="Pjevac P."/>
            <person name="Schreck K."/>
            <person name="Herbold C.W."/>
            <person name="Loy A."/>
        </authorList>
    </citation>
    <scope>NUCLEOTIDE SEQUENCE [LARGE SCALE GENOMIC DNA]</scope>
    <source>
        <strain evidence="3 4">63.6F</strain>
    </source>
</reference>
<evidence type="ECO:0000259" key="1">
    <source>
        <dbReference type="Pfam" id="PF02625"/>
    </source>
</evidence>
<dbReference type="RefSeq" id="WP_135546109.1">
    <property type="nucleotide sequence ID" value="NZ_SPQQ01000003.1"/>
</dbReference>
<dbReference type="Gene3D" id="3.40.50.720">
    <property type="entry name" value="NAD(P)-binding Rossmann-like Domain"/>
    <property type="match status" value="1"/>
</dbReference>
<dbReference type="PANTHER" id="PTHR30388:SF6">
    <property type="entry name" value="XANTHINE DEHYDROGENASE SUBUNIT A-RELATED"/>
    <property type="match status" value="1"/>
</dbReference>
<feature type="domain" description="XdhC- CoxI" evidence="1">
    <location>
        <begin position="14"/>
        <end position="69"/>
    </location>
</feature>
<gene>
    <name evidence="3" type="ORF">E4K67_09120</name>
</gene>
<dbReference type="InterPro" id="IPR003777">
    <property type="entry name" value="XdhC_CoxI"/>
</dbReference>
<dbReference type="Pfam" id="PF02625">
    <property type="entry name" value="XdhC_CoxI"/>
    <property type="match status" value="1"/>
</dbReference>
<proteinExistence type="predicted"/>
<evidence type="ECO:0000259" key="2">
    <source>
        <dbReference type="Pfam" id="PF13478"/>
    </source>
</evidence>
<name>A0A4Z0R722_9FIRM</name>
<protein>
    <submittedName>
        <fullName evidence="3">XdhC/CoxI family protein</fullName>
    </submittedName>
</protein>
<dbReference type="EMBL" id="SPQQ01000003">
    <property type="protein sequence ID" value="TGE38129.1"/>
    <property type="molecule type" value="Genomic_DNA"/>
</dbReference>
<accession>A0A4Z0R722</accession>
<comment type="caution">
    <text evidence="3">The sequence shown here is derived from an EMBL/GenBank/DDBJ whole genome shotgun (WGS) entry which is preliminary data.</text>
</comment>
<evidence type="ECO:0000313" key="4">
    <source>
        <dbReference type="Proteomes" id="UP000298460"/>
    </source>
</evidence>